<evidence type="ECO:0000259" key="2">
    <source>
        <dbReference type="Pfam" id="PF14317"/>
    </source>
</evidence>
<dbReference type="InterPro" id="IPR025588">
    <property type="entry name" value="YcxB-like_C"/>
</dbReference>
<gene>
    <name evidence="3" type="ORF">H8S07_09480</name>
</gene>
<dbReference type="Pfam" id="PF14317">
    <property type="entry name" value="YcxB"/>
    <property type="match status" value="1"/>
</dbReference>
<organism evidence="3 4">
    <name type="scientific">Dorea hominis</name>
    <dbReference type="NCBI Taxonomy" id="2763040"/>
    <lineage>
        <taxon>Bacteria</taxon>
        <taxon>Bacillati</taxon>
        <taxon>Bacillota</taxon>
        <taxon>Clostridia</taxon>
        <taxon>Lachnospirales</taxon>
        <taxon>Lachnospiraceae</taxon>
        <taxon>Dorea</taxon>
    </lineage>
</organism>
<keyword evidence="4" id="KW-1185">Reference proteome</keyword>
<proteinExistence type="predicted"/>
<evidence type="ECO:0000313" key="3">
    <source>
        <dbReference type="EMBL" id="MBC5665497.1"/>
    </source>
</evidence>
<keyword evidence="1" id="KW-0812">Transmembrane</keyword>
<dbReference type="RefSeq" id="WP_158549902.1">
    <property type="nucleotide sequence ID" value="NZ_JACOOY010000011.1"/>
</dbReference>
<evidence type="ECO:0000313" key="4">
    <source>
        <dbReference type="Proteomes" id="UP000647235"/>
    </source>
</evidence>
<feature type="domain" description="YcxB-like C-terminal" evidence="2">
    <location>
        <begin position="111"/>
        <end position="171"/>
    </location>
</feature>
<reference evidence="3 4" key="1">
    <citation type="submission" date="2020-08" db="EMBL/GenBank/DDBJ databases">
        <title>Genome public.</title>
        <authorList>
            <person name="Liu C."/>
            <person name="Sun Q."/>
        </authorList>
    </citation>
    <scope>NUCLEOTIDE SEQUENCE [LARGE SCALE GENOMIC DNA]</scope>
    <source>
        <strain evidence="3 4">NSJ-36</strain>
    </source>
</reference>
<keyword evidence="1" id="KW-1133">Transmembrane helix</keyword>
<protein>
    <submittedName>
        <fullName evidence="3">YcxB family protein</fullName>
    </submittedName>
</protein>
<feature type="transmembrane region" description="Helical" evidence="1">
    <location>
        <begin position="35"/>
        <end position="53"/>
    </location>
</feature>
<feature type="transmembrane region" description="Helical" evidence="1">
    <location>
        <begin position="65"/>
        <end position="86"/>
    </location>
</feature>
<name>A0ABR7EVW7_9FIRM</name>
<sequence>MEKKTSQDRRRVHYEVQTRRDTKLMKRFINFKNRVEHPTVTPGLILIGITFILLPFVRPEIKKDIGISGVAVSALLGAFLTLLGIGRQYITIALMKRNSDIALNEEINYLFGNEDIRAKKEHSEERVGYYKNVYSLWEDEKTFYLGIENDELVILPKNGFLTGEAEAFKLFIIEKSNAKYIWMPMKWKNIYKARMIRRQMNKQPEKNE</sequence>
<comment type="caution">
    <text evidence="3">The sequence shown here is derived from an EMBL/GenBank/DDBJ whole genome shotgun (WGS) entry which is preliminary data.</text>
</comment>
<accession>A0ABR7EVW7</accession>
<evidence type="ECO:0000256" key="1">
    <source>
        <dbReference type="SAM" id="Phobius"/>
    </source>
</evidence>
<dbReference type="Proteomes" id="UP000647235">
    <property type="component" value="Unassembled WGS sequence"/>
</dbReference>
<dbReference type="EMBL" id="JACOOY010000011">
    <property type="protein sequence ID" value="MBC5665497.1"/>
    <property type="molecule type" value="Genomic_DNA"/>
</dbReference>
<keyword evidence="1" id="KW-0472">Membrane</keyword>